<dbReference type="Gene3D" id="1.10.10.10">
    <property type="entry name" value="Winged helix-like DNA-binding domain superfamily/Winged helix DNA-binding domain"/>
    <property type="match status" value="1"/>
</dbReference>
<sequence length="411" mass="47383">MPWMETRMPDQRMRFIAELEFSQSSMAQACRKYRISRKSGYKWLARWKAEGPSGLVDRSRAPRHHPNEVLPEVVEAILTLRDEMGWGPKKLRVDLIRQQPEVAWPAISTMEQILKDNGRVIPRKKRRRVPPQSAPLAHCDGPNTVWCCDFKGHFKTGDGRRCDPLTITDGFSRFLLRCQNLRGTSGRAARPIFEAAFREYGLPRAIRSDNGAPFASRAVAGLSGLSVWWIKLGILPERIQPGKPQQNGRHERMHLTLKQETARPPASTFGKQQRRFDTFRQIYNERRPHEALGMATPASVYEASPRQYPAWEPEVSYPEDWETRKVQCDGDFHWRSQPVFLSEVLWGEPVGLEPVDGRYWRVYFGPVWLGVLDGHHKQMLMRAQLRRQAHLQPRDSGDRPSAALQDDPPKI</sequence>
<gene>
    <name evidence="3" type="ORF">LCGC14_1863160</name>
</gene>
<dbReference type="InterPro" id="IPR036397">
    <property type="entry name" value="RNaseH_sf"/>
</dbReference>
<dbReference type="Pfam" id="PF13683">
    <property type="entry name" value="rve_3"/>
    <property type="match status" value="1"/>
</dbReference>
<comment type="caution">
    <text evidence="3">The sequence shown here is derived from an EMBL/GenBank/DDBJ whole genome shotgun (WGS) entry which is preliminary data.</text>
</comment>
<dbReference type="SUPFAM" id="SSF46689">
    <property type="entry name" value="Homeodomain-like"/>
    <property type="match status" value="1"/>
</dbReference>
<feature type="region of interest" description="Disordered" evidence="1">
    <location>
        <begin position="387"/>
        <end position="411"/>
    </location>
</feature>
<evidence type="ECO:0000259" key="2">
    <source>
        <dbReference type="PROSITE" id="PS50994"/>
    </source>
</evidence>
<dbReference type="GO" id="GO:0003676">
    <property type="term" value="F:nucleic acid binding"/>
    <property type="evidence" value="ECO:0007669"/>
    <property type="project" value="InterPro"/>
</dbReference>
<name>A0A0F9ILC1_9ZZZZ</name>
<evidence type="ECO:0000256" key="1">
    <source>
        <dbReference type="SAM" id="MobiDB-lite"/>
    </source>
</evidence>
<dbReference type="InterPro" id="IPR036388">
    <property type="entry name" value="WH-like_DNA-bd_sf"/>
</dbReference>
<dbReference type="Pfam" id="PF13565">
    <property type="entry name" value="HTH_32"/>
    <property type="match status" value="1"/>
</dbReference>
<dbReference type="PANTHER" id="PTHR47515:SF2">
    <property type="entry name" value="INTEGRASE CORE DOMAIN PROTEIN"/>
    <property type="match status" value="1"/>
</dbReference>
<dbReference type="SUPFAM" id="SSF53098">
    <property type="entry name" value="Ribonuclease H-like"/>
    <property type="match status" value="1"/>
</dbReference>
<protein>
    <recommendedName>
        <fullName evidence="2">Integrase catalytic domain-containing protein</fullName>
    </recommendedName>
</protein>
<dbReference type="InterPro" id="IPR001584">
    <property type="entry name" value="Integrase_cat-core"/>
</dbReference>
<feature type="domain" description="Integrase catalytic" evidence="2">
    <location>
        <begin position="131"/>
        <end position="305"/>
    </location>
</feature>
<accession>A0A0F9ILC1</accession>
<evidence type="ECO:0000313" key="3">
    <source>
        <dbReference type="EMBL" id="KKL94590.1"/>
    </source>
</evidence>
<dbReference type="AlphaFoldDB" id="A0A0F9ILC1"/>
<dbReference type="PROSITE" id="PS50994">
    <property type="entry name" value="INTEGRASE"/>
    <property type="match status" value="1"/>
</dbReference>
<reference evidence="3" key="1">
    <citation type="journal article" date="2015" name="Nature">
        <title>Complex archaea that bridge the gap between prokaryotes and eukaryotes.</title>
        <authorList>
            <person name="Spang A."/>
            <person name="Saw J.H."/>
            <person name="Jorgensen S.L."/>
            <person name="Zaremba-Niedzwiedzka K."/>
            <person name="Martijn J."/>
            <person name="Lind A.E."/>
            <person name="van Eijk R."/>
            <person name="Schleper C."/>
            <person name="Guy L."/>
            <person name="Ettema T.J."/>
        </authorList>
    </citation>
    <scope>NUCLEOTIDE SEQUENCE</scope>
</reference>
<dbReference type="EMBL" id="LAZR01018886">
    <property type="protein sequence ID" value="KKL94590.1"/>
    <property type="molecule type" value="Genomic_DNA"/>
</dbReference>
<proteinExistence type="predicted"/>
<dbReference type="GO" id="GO:0015074">
    <property type="term" value="P:DNA integration"/>
    <property type="evidence" value="ECO:0007669"/>
    <property type="project" value="InterPro"/>
</dbReference>
<dbReference type="Gene3D" id="3.30.420.10">
    <property type="entry name" value="Ribonuclease H-like superfamily/Ribonuclease H"/>
    <property type="match status" value="1"/>
</dbReference>
<organism evidence="3">
    <name type="scientific">marine sediment metagenome</name>
    <dbReference type="NCBI Taxonomy" id="412755"/>
    <lineage>
        <taxon>unclassified sequences</taxon>
        <taxon>metagenomes</taxon>
        <taxon>ecological metagenomes</taxon>
    </lineage>
</organism>
<dbReference type="InterPro" id="IPR009057">
    <property type="entry name" value="Homeodomain-like_sf"/>
</dbReference>
<dbReference type="InterPro" id="IPR012337">
    <property type="entry name" value="RNaseH-like_sf"/>
</dbReference>
<dbReference type="PANTHER" id="PTHR47515">
    <property type="entry name" value="LOW CALCIUM RESPONSE LOCUS PROTEIN T"/>
    <property type="match status" value="1"/>
</dbReference>